<accession>A0A897NU32</accession>
<keyword evidence="2" id="KW-0966">Cell projection</keyword>
<dbReference type="PANTHER" id="PTHR43384">
    <property type="entry name" value="SEPTUM SITE-DETERMINING PROTEIN MIND HOMOLOG, CHLOROPLASTIC-RELATED"/>
    <property type="match status" value="1"/>
</dbReference>
<protein>
    <submittedName>
        <fullName evidence="2">FleN family ATPase involved in flagellar biosynthesis</fullName>
    </submittedName>
</protein>
<dbReference type="GO" id="GO:0016887">
    <property type="term" value="F:ATP hydrolysis activity"/>
    <property type="evidence" value="ECO:0007669"/>
    <property type="project" value="TreeGrafter"/>
</dbReference>
<evidence type="ECO:0000259" key="1">
    <source>
        <dbReference type="Pfam" id="PF01656"/>
    </source>
</evidence>
<dbReference type="Pfam" id="PF01656">
    <property type="entry name" value="CbiA"/>
    <property type="match status" value="1"/>
</dbReference>
<name>A0A897NU32_9EURY</name>
<dbReference type="InterPro" id="IPR002586">
    <property type="entry name" value="CobQ/CobB/MinD/ParA_Nub-bd_dom"/>
</dbReference>
<sequence>MIVGADRFAVTEATVLTIGGAKGGAGKTVTAINVASALRSAGFSVALVDADLGTTNVADVLGLEIETSIHEVLAGEADTEEAIVTTDTGLDVLSGGDSIAYLTEADPAELRTVIDALSPEYDTVIVDTGTGLSHEVLVPFGLADGVALVSTPDDTSIVDTRKTAEVVEKVDGTLLGVVVNRVTDETDLDRVREQIELPLLELLPNDPGASKIEPVVMEASDTDLAEAYRQLATTLHRQTSSDE</sequence>
<keyword evidence="3" id="KW-1185">Reference proteome</keyword>
<dbReference type="GO" id="GO:0051782">
    <property type="term" value="P:negative regulation of cell division"/>
    <property type="evidence" value="ECO:0007669"/>
    <property type="project" value="TreeGrafter"/>
</dbReference>
<keyword evidence="2" id="KW-0282">Flagellum</keyword>
<dbReference type="GO" id="GO:0005524">
    <property type="term" value="F:ATP binding"/>
    <property type="evidence" value="ECO:0007669"/>
    <property type="project" value="TreeGrafter"/>
</dbReference>
<gene>
    <name evidence="2" type="primary">flhG2</name>
    <name evidence="2" type="ORF">HSEST_0759</name>
</gene>
<proteinExistence type="predicted"/>
<dbReference type="GO" id="GO:0005829">
    <property type="term" value="C:cytosol"/>
    <property type="evidence" value="ECO:0007669"/>
    <property type="project" value="TreeGrafter"/>
</dbReference>
<dbReference type="PANTHER" id="PTHR43384:SF10">
    <property type="entry name" value="ATPASE INVOLVED IN CHROMOSOME PARTITIONING, PARA_MIND FAMILY"/>
    <property type="match status" value="1"/>
</dbReference>
<dbReference type="InterPro" id="IPR027417">
    <property type="entry name" value="P-loop_NTPase"/>
</dbReference>
<dbReference type="EMBL" id="CP064791">
    <property type="protein sequence ID" value="QSG14303.1"/>
    <property type="molecule type" value="Genomic_DNA"/>
</dbReference>
<dbReference type="InterPro" id="IPR050625">
    <property type="entry name" value="ParA/MinD_ATPase"/>
</dbReference>
<dbReference type="Gene3D" id="3.40.50.300">
    <property type="entry name" value="P-loop containing nucleotide triphosphate hydrolases"/>
    <property type="match status" value="1"/>
</dbReference>
<feature type="domain" description="CobQ/CobB/MinD/ParA nucleotide binding" evidence="1">
    <location>
        <begin position="17"/>
        <end position="211"/>
    </location>
</feature>
<reference evidence="2 3" key="1">
    <citation type="submission" date="2020-11" db="EMBL/GenBank/DDBJ databases">
        <title>Carbohydrate-dependent, anaerobic sulfur respiration: A novel catabolism in halophilic archaea.</title>
        <authorList>
            <person name="Sorokin D.Y."/>
            <person name="Messina E."/>
            <person name="Smedile F."/>
            <person name="La Cono V."/>
            <person name="Hallsworth J.E."/>
            <person name="Yakimov M.M."/>
        </authorList>
    </citation>
    <scope>NUCLEOTIDE SEQUENCE [LARGE SCALE GENOMIC DNA]</scope>
    <source>
        <strain evidence="2 3">HSR-Est</strain>
    </source>
</reference>
<dbReference type="Proteomes" id="UP000663292">
    <property type="component" value="Chromosome"/>
</dbReference>
<dbReference type="GO" id="GO:0009898">
    <property type="term" value="C:cytoplasmic side of plasma membrane"/>
    <property type="evidence" value="ECO:0007669"/>
    <property type="project" value="TreeGrafter"/>
</dbReference>
<evidence type="ECO:0000313" key="2">
    <source>
        <dbReference type="EMBL" id="QSG14303.1"/>
    </source>
</evidence>
<dbReference type="AlphaFoldDB" id="A0A897NU32"/>
<evidence type="ECO:0000313" key="3">
    <source>
        <dbReference type="Proteomes" id="UP000663292"/>
    </source>
</evidence>
<organism evidence="2 3">
    <name type="scientific">Halapricum desulfuricans</name>
    <dbReference type="NCBI Taxonomy" id="2841257"/>
    <lineage>
        <taxon>Archaea</taxon>
        <taxon>Methanobacteriati</taxon>
        <taxon>Methanobacteriota</taxon>
        <taxon>Stenosarchaea group</taxon>
        <taxon>Halobacteria</taxon>
        <taxon>Halobacteriales</taxon>
        <taxon>Haloarculaceae</taxon>
        <taxon>Halapricum</taxon>
    </lineage>
</organism>
<dbReference type="SUPFAM" id="SSF52540">
    <property type="entry name" value="P-loop containing nucleoside triphosphate hydrolases"/>
    <property type="match status" value="1"/>
</dbReference>
<keyword evidence="2" id="KW-0969">Cilium</keyword>